<dbReference type="SUPFAM" id="SSF81415">
    <property type="entry name" value="Mitochondrial cytochrome c oxidase subunit VIc"/>
    <property type="match status" value="1"/>
</dbReference>
<dbReference type="PANTHER" id="PTHR48416">
    <property type="entry name" value="CYTOCHROME C OXIDASE SUBUNIT 6C"/>
    <property type="match status" value="1"/>
</dbReference>
<name>V5I0C8_IXORI</name>
<keyword evidence="8 9" id="KW-0472">Membrane</keyword>
<evidence type="ECO:0000256" key="9">
    <source>
        <dbReference type="SAM" id="Phobius"/>
    </source>
</evidence>
<evidence type="ECO:0000256" key="7">
    <source>
        <dbReference type="ARBA" id="ARBA00023128"/>
    </source>
</evidence>
<comment type="pathway">
    <text evidence="2">Energy metabolism; oxidative phosphorylation.</text>
</comment>
<organism evidence="10">
    <name type="scientific">Ixodes ricinus</name>
    <name type="common">Common tick</name>
    <name type="synonym">Acarus ricinus</name>
    <dbReference type="NCBI Taxonomy" id="34613"/>
    <lineage>
        <taxon>Eukaryota</taxon>
        <taxon>Metazoa</taxon>
        <taxon>Ecdysozoa</taxon>
        <taxon>Arthropoda</taxon>
        <taxon>Chelicerata</taxon>
        <taxon>Arachnida</taxon>
        <taxon>Acari</taxon>
        <taxon>Parasitiformes</taxon>
        <taxon>Ixodida</taxon>
        <taxon>Ixodoidea</taxon>
        <taxon>Ixodidae</taxon>
        <taxon>Ixodinae</taxon>
        <taxon>Ixodes</taxon>
    </lineage>
</organism>
<feature type="non-terminal residue" evidence="10">
    <location>
        <position position="1"/>
    </location>
</feature>
<evidence type="ECO:0000256" key="1">
    <source>
        <dbReference type="ARBA" id="ARBA00004434"/>
    </source>
</evidence>
<dbReference type="AlphaFoldDB" id="V5I0C8"/>
<evidence type="ECO:0000256" key="5">
    <source>
        <dbReference type="ARBA" id="ARBA00022792"/>
    </source>
</evidence>
<dbReference type="Pfam" id="PF02937">
    <property type="entry name" value="COX6C"/>
    <property type="match status" value="1"/>
</dbReference>
<dbReference type="InterPro" id="IPR034884">
    <property type="entry name" value="Cytochrome_c_oxidase_VIc/VIIs"/>
</dbReference>
<evidence type="ECO:0000256" key="2">
    <source>
        <dbReference type="ARBA" id="ARBA00004673"/>
    </source>
</evidence>
<evidence type="ECO:0000256" key="8">
    <source>
        <dbReference type="ARBA" id="ARBA00023136"/>
    </source>
</evidence>
<protein>
    <submittedName>
        <fullName evidence="10">Putative cytochrome c oxidase subunit vic</fullName>
    </submittedName>
</protein>
<comment type="subcellular location">
    <subcellularLocation>
        <location evidence="1">Mitochondrion inner membrane</location>
        <topology evidence="1">Single-pass membrane protein</topology>
    </subcellularLocation>
</comment>
<dbReference type="GO" id="GO:0005743">
    <property type="term" value="C:mitochondrial inner membrane"/>
    <property type="evidence" value="ECO:0007669"/>
    <property type="project" value="UniProtKB-SubCell"/>
</dbReference>
<keyword evidence="7" id="KW-0496">Mitochondrion</keyword>
<dbReference type="PANTHER" id="PTHR48416:SF1">
    <property type="entry name" value="CYTOCHROME C OXIDASE SUBUNIT 6C"/>
    <property type="match status" value="1"/>
</dbReference>
<evidence type="ECO:0000256" key="6">
    <source>
        <dbReference type="ARBA" id="ARBA00022989"/>
    </source>
</evidence>
<proteinExistence type="evidence at transcript level"/>
<dbReference type="InterPro" id="IPR037169">
    <property type="entry name" value="Cytochrome_c_oxidase_VIc_sf"/>
</dbReference>
<dbReference type="InterPro" id="IPR051389">
    <property type="entry name" value="Cytochrome_c_oxidase_VIc"/>
</dbReference>
<keyword evidence="4 9" id="KW-0812">Transmembrane</keyword>
<accession>V5I0C8</accession>
<feature type="transmembrane region" description="Helical" evidence="9">
    <location>
        <begin position="17"/>
        <end position="35"/>
    </location>
</feature>
<evidence type="ECO:0000256" key="4">
    <source>
        <dbReference type="ARBA" id="ARBA00022692"/>
    </source>
</evidence>
<keyword evidence="5" id="KW-0999">Mitochondrion inner membrane</keyword>
<evidence type="ECO:0000313" key="10">
    <source>
        <dbReference type="EMBL" id="JAB82442.1"/>
    </source>
</evidence>
<evidence type="ECO:0000256" key="3">
    <source>
        <dbReference type="ARBA" id="ARBA00007204"/>
    </source>
</evidence>
<comment type="similarity">
    <text evidence="3">Belongs to the cytochrome c oxidase subunit 6c family.</text>
</comment>
<dbReference type="EMBL" id="GANP01002026">
    <property type="protein sequence ID" value="JAB82442.1"/>
    <property type="molecule type" value="mRNA"/>
</dbReference>
<dbReference type="Gene3D" id="4.10.93.10">
    <property type="entry name" value="Mitochondrial cytochrome c oxidase subunit VIc/VIIs"/>
    <property type="match status" value="1"/>
</dbReference>
<keyword evidence="6 9" id="KW-1133">Transmembrane helix</keyword>
<sequence length="82" mass="9194">LLGPTFHGLLKSYIRKHLIICLSLAGVGGVAWHYGVCEARKKAYADFYKNPTMRARTTGGMTKLGHFHVKPQGPGPDWMEYF</sequence>
<reference evidence="10" key="1">
    <citation type="journal article" date="2015" name="Sci. Rep.">
        <title>Tissue- and time-dependent transcription in Ixodes ricinus salivary glands and midguts when blood feeding on the vertebrate host.</title>
        <authorList>
            <person name="Kotsyfakis M."/>
            <person name="Schwarz A."/>
            <person name="Erhart J."/>
            <person name="Ribeiro J.M."/>
        </authorList>
    </citation>
    <scope>NUCLEOTIDE SEQUENCE</scope>
    <source>
        <tissue evidence="10">Salivary gland and midgut</tissue>
    </source>
</reference>